<feature type="domain" description="SCAN box" evidence="4">
    <location>
        <begin position="178"/>
        <end position="259"/>
    </location>
</feature>
<feature type="compositionally biased region" description="Polar residues" evidence="3">
    <location>
        <begin position="334"/>
        <end position="345"/>
    </location>
</feature>
<dbReference type="EMBL" id="JAIQCJ010002047">
    <property type="protein sequence ID" value="KAJ8784459.1"/>
    <property type="molecule type" value="Genomic_DNA"/>
</dbReference>
<dbReference type="AlphaFoldDB" id="A0AB34H1B5"/>
<evidence type="ECO:0000256" key="1">
    <source>
        <dbReference type="ARBA" id="ARBA00023242"/>
    </source>
</evidence>
<comment type="subcellular location">
    <subcellularLocation>
        <location evidence="2">Nucleus</location>
    </subcellularLocation>
</comment>
<gene>
    <name evidence="5" type="ORF">J1605_008222</name>
</gene>
<evidence type="ECO:0000313" key="5">
    <source>
        <dbReference type="EMBL" id="KAJ8784459.1"/>
    </source>
</evidence>
<accession>A0AB34H1B5</accession>
<keyword evidence="1 2" id="KW-0539">Nucleus</keyword>
<proteinExistence type="predicted"/>
<evidence type="ECO:0000313" key="6">
    <source>
        <dbReference type="Proteomes" id="UP001159641"/>
    </source>
</evidence>
<dbReference type="SMART" id="SM00431">
    <property type="entry name" value="SCAN"/>
    <property type="match status" value="1"/>
</dbReference>
<sequence>MLRSAERPAERGGEGGGPSTGKVRAGTGAAAQRDRERRTGAWVPPVARPSAVARGSSITARCHGDRIWSPRPQLPWRHPDLPRLPKAEGARPGFCAASSRLSKRIVTAVLIAAASPPSSPRGRRWPQSPSLLFPMRPTALGSPGHAPPEDEGPITVKLEESEEEGEAAPWDPGPEAARQRFRHFRYEEAVGPREALARLRELCRQWLRPEVHSKEQVLELLVLEQFLGALPAEIQARVRGQQPGSPEEAAALVEGLRREPGGPRRWVTVQVQGQEVLSEKTEPSDFQPLPQVTPRAPEPGLEMPHGATQESSLGLRVKEEPGVTEDPELLDSGPLTNPQEATSTVLPAEAQGCGVALDQASPHSEAGPEGSSWTEHPEALWQEEAGSIFSPGE</sequence>
<dbReference type="InterPro" id="IPR003309">
    <property type="entry name" value="SCAN_dom"/>
</dbReference>
<keyword evidence="6" id="KW-1185">Reference proteome</keyword>
<dbReference type="Gene3D" id="1.10.4020.10">
    <property type="entry name" value="DNA breaking-rejoining enzymes"/>
    <property type="match status" value="1"/>
</dbReference>
<comment type="caution">
    <text evidence="5">The sequence shown here is derived from an EMBL/GenBank/DDBJ whole genome shotgun (WGS) entry which is preliminary data.</text>
</comment>
<dbReference type="PROSITE" id="PS50804">
    <property type="entry name" value="SCAN_BOX"/>
    <property type="match status" value="1"/>
</dbReference>
<feature type="region of interest" description="Disordered" evidence="3">
    <location>
        <begin position="1"/>
        <end position="91"/>
    </location>
</feature>
<evidence type="ECO:0000259" key="4">
    <source>
        <dbReference type="PROSITE" id="PS50804"/>
    </source>
</evidence>
<dbReference type="FunFam" id="1.10.4020.10:FF:000001">
    <property type="entry name" value="zinc finger protein 263 isoform X1"/>
    <property type="match status" value="1"/>
</dbReference>
<dbReference type="InterPro" id="IPR050916">
    <property type="entry name" value="SCAN-C2H2_zinc_finger"/>
</dbReference>
<dbReference type="PANTHER" id="PTHR45935:SF31">
    <property type="entry name" value="MYELOID ZINC FINGER 1"/>
    <property type="match status" value="1"/>
</dbReference>
<evidence type="ECO:0000256" key="2">
    <source>
        <dbReference type="PROSITE-ProRule" id="PRU00187"/>
    </source>
</evidence>
<dbReference type="Proteomes" id="UP001159641">
    <property type="component" value="Unassembled WGS sequence"/>
</dbReference>
<dbReference type="PANTHER" id="PTHR45935">
    <property type="entry name" value="PROTEIN ZBED8-RELATED"/>
    <property type="match status" value="1"/>
</dbReference>
<dbReference type="InterPro" id="IPR038269">
    <property type="entry name" value="SCAN_sf"/>
</dbReference>
<protein>
    <recommendedName>
        <fullName evidence="4">SCAN box domain-containing protein</fullName>
    </recommendedName>
</protein>
<dbReference type="GO" id="GO:0005634">
    <property type="term" value="C:nucleus"/>
    <property type="evidence" value="ECO:0007669"/>
    <property type="project" value="UniProtKB-SubCell"/>
</dbReference>
<reference evidence="5 6" key="1">
    <citation type="submission" date="2022-11" db="EMBL/GenBank/DDBJ databases">
        <title>Whole genome sequence of Eschrichtius robustus ER-17-0199.</title>
        <authorList>
            <person name="Bruniche-Olsen A."/>
            <person name="Black A.N."/>
            <person name="Fields C.J."/>
            <person name="Walden K."/>
            <person name="Dewoody J.A."/>
        </authorList>
    </citation>
    <scope>NUCLEOTIDE SEQUENCE [LARGE SCALE GENOMIC DNA]</scope>
    <source>
        <strain evidence="5">ER-17-0199</strain>
        <tissue evidence="5">Blubber</tissue>
    </source>
</reference>
<feature type="compositionally biased region" description="Basic and acidic residues" evidence="3">
    <location>
        <begin position="77"/>
        <end position="89"/>
    </location>
</feature>
<feature type="region of interest" description="Disordered" evidence="3">
    <location>
        <begin position="115"/>
        <end position="153"/>
    </location>
</feature>
<feature type="region of interest" description="Disordered" evidence="3">
    <location>
        <begin position="276"/>
        <end position="393"/>
    </location>
</feature>
<organism evidence="5 6">
    <name type="scientific">Eschrichtius robustus</name>
    <name type="common">California gray whale</name>
    <name type="synonym">Eschrichtius gibbosus</name>
    <dbReference type="NCBI Taxonomy" id="9764"/>
    <lineage>
        <taxon>Eukaryota</taxon>
        <taxon>Metazoa</taxon>
        <taxon>Chordata</taxon>
        <taxon>Craniata</taxon>
        <taxon>Vertebrata</taxon>
        <taxon>Euteleostomi</taxon>
        <taxon>Mammalia</taxon>
        <taxon>Eutheria</taxon>
        <taxon>Laurasiatheria</taxon>
        <taxon>Artiodactyla</taxon>
        <taxon>Whippomorpha</taxon>
        <taxon>Cetacea</taxon>
        <taxon>Mysticeti</taxon>
        <taxon>Eschrichtiidae</taxon>
        <taxon>Eschrichtius</taxon>
    </lineage>
</organism>
<name>A0AB34H1B5_ESCRO</name>
<dbReference type="SUPFAM" id="SSF47353">
    <property type="entry name" value="Retrovirus capsid dimerization domain-like"/>
    <property type="match status" value="1"/>
</dbReference>
<evidence type="ECO:0000256" key="3">
    <source>
        <dbReference type="SAM" id="MobiDB-lite"/>
    </source>
</evidence>
<dbReference type="CDD" id="cd07936">
    <property type="entry name" value="SCAN"/>
    <property type="match status" value="1"/>
</dbReference>
<feature type="compositionally biased region" description="Basic and acidic residues" evidence="3">
    <location>
        <begin position="1"/>
        <end position="13"/>
    </location>
</feature>
<dbReference type="Pfam" id="PF02023">
    <property type="entry name" value="SCAN"/>
    <property type="match status" value="1"/>
</dbReference>